<dbReference type="InterPro" id="IPR029069">
    <property type="entry name" value="HotDog_dom_sf"/>
</dbReference>
<dbReference type="InterPro" id="IPR002539">
    <property type="entry name" value="MaoC-like_dom"/>
</dbReference>
<dbReference type="EMBL" id="BSNK01000001">
    <property type="protein sequence ID" value="GLQ22254.1"/>
    <property type="molecule type" value="Genomic_DNA"/>
</dbReference>
<dbReference type="InterPro" id="IPR050965">
    <property type="entry name" value="UPF0336/Enoyl-CoA_hydratase"/>
</dbReference>
<dbReference type="PANTHER" id="PTHR43437:SF3">
    <property type="entry name" value="HYDROXYACYL-THIOESTER DEHYDRATASE TYPE 2, MITOCHONDRIAL"/>
    <property type="match status" value="1"/>
</dbReference>
<dbReference type="Gene3D" id="3.10.129.10">
    <property type="entry name" value="Hotdog Thioesterase"/>
    <property type="match status" value="1"/>
</dbReference>
<evidence type="ECO:0000313" key="2">
    <source>
        <dbReference type="EMBL" id="GLQ22254.1"/>
    </source>
</evidence>
<sequence>MADIVKYYLDDLSVGMSASTTATITAEMIDAFADITGDHNPIHVDEEYAKTTQFGGRIAHGALSASFISAVLGNDLPGPGAIFVELNLRFRKPAMINDVVTAVATIEEINERTGRVKMKCHCEVDGVKICRGDAGVFVQKRPND</sequence>
<evidence type="ECO:0000259" key="1">
    <source>
        <dbReference type="Pfam" id="PF01575"/>
    </source>
</evidence>
<dbReference type="RefSeq" id="WP_284386568.1">
    <property type="nucleotide sequence ID" value="NZ_BSNK01000001.1"/>
</dbReference>
<evidence type="ECO:0000313" key="3">
    <source>
        <dbReference type="Proteomes" id="UP001161391"/>
    </source>
</evidence>
<accession>A0ABQ5V5K2</accession>
<gene>
    <name evidence="2" type="ORF">GCM10007853_01280</name>
</gene>
<dbReference type="Proteomes" id="UP001161391">
    <property type="component" value="Unassembled WGS sequence"/>
</dbReference>
<keyword evidence="3" id="KW-1185">Reference proteome</keyword>
<reference evidence="2" key="1">
    <citation type="journal article" date="2014" name="Int. J. Syst. Evol. Microbiol.">
        <title>Complete genome of a new Firmicutes species belonging to the dominant human colonic microbiota ('Ruminococcus bicirculans') reveals two chromosomes and a selective capacity to utilize plant glucans.</title>
        <authorList>
            <consortium name="NISC Comparative Sequencing Program"/>
            <person name="Wegmann U."/>
            <person name="Louis P."/>
            <person name="Goesmann A."/>
            <person name="Henrissat B."/>
            <person name="Duncan S.H."/>
            <person name="Flint H.J."/>
        </authorList>
    </citation>
    <scope>NUCLEOTIDE SEQUENCE</scope>
    <source>
        <strain evidence="2">NBRC 108219</strain>
    </source>
</reference>
<feature type="domain" description="MaoC-like" evidence="1">
    <location>
        <begin position="19"/>
        <end position="120"/>
    </location>
</feature>
<dbReference type="PANTHER" id="PTHR43437">
    <property type="entry name" value="HYDROXYACYL-THIOESTER DEHYDRATASE TYPE 2, MITOCHONDRIAL-RELATED"/>
    <property type="match status" value="1"/>
</dbReference>
<proteinExistence type="predicted"/>
<reference evidence="2" key="2">
    <citation type="submission" date="2023-01" db="EMBL/GenBank/DDBJ databases">
        <title>Draft genome sequence of Algimonas ampicilliniresistens strain NBRC 108219.</title>
        <authorList>
            <person name="Sun Q."/>
            <person name="Mori K."/>
        </authorList>
    </citation>
    <scope>NUCLEOTIDE SEQUENCE</scope>
    <source>
        <strain evidence="2">NBRC 108219</strain>
    </source>
</reference>
<comment type="caution">
    <text evidence="2">The sequence shown here is derived from an EMBL/GenBank/DDBJ whole genome shotgun (WGS) entry which is preliminary data.</text>
</comment>
<name>A0ABQ5V5K2_9PROT</name>
<dbReference type="SUPFAM" id="SSF54637">
    <property type="entry name" value="Thioesterase/thiol ester dehydrase-isomerase"/>
    <property type="match status" value="1"/>
</dbReference>
<dbReference type="CDD" id="cd03449">
    <property type="entry name" value="R_hydratase"/>
    <property type="match status" value="1"/>
</dbReference>
<dbReference type="Pfam" id="PF01575">
    <property type="entry name" value="MaoC_dehydratas"/>
    <property type="match status" value="1"/>
</dbReference>
<protein>
    <submittedName>
        <fullName evidence="2">3-hydroxybutyryl-CoA dehydratase</fullName>
    </submittedName>
</protein>
<organism evidence="2 3">
    <name type="scientific">Algimonas ampicilliniresistens</name>
    <dbReference type="NCBI Taxonomy" id="1298735"/>
    <lineage>
        <taxon>Bacteria</taxon>
        <taxon>Pseudomonadati</taxon>
        <taxon>Pseudomonadota</taxon>
        <taxon>Alphaproteobacteria</taxon>
        <taxon>Maricaulales</taxon>
        <taxon>Robiginitomaculaceae</taxon>
        <taxon>Algimonas</taxon>
    </lineage>
</organism>